<dbReference type="AlphaFoldDB" id="A0AAV3RR17"/>
<feature type="domain" description="Cyclin-dependent kinase inhibitor" evidence="6">
    <location>
        <begin position="117"/>
        <end position="158"/>
    </location>
</feature>
<dbReference type="InterPro" id="IPR003175">
    <property type="entry name" value="CDI_dom"/>
</dbReference>
<dbReference type="PIRSF" id="PIRSF017811">
    <property type="entry name" value="CDK_inhib_pln"/>
    <property type="match status" value="1"/>
</dbReference>
<dbReference type="GO" id="GO:0005654">
    <property type="term" value="C:nucleoplasm"/>
    <property type="evidence" value="ECO:0007669"/>
    <property type="project" value="UniProtKB-SubCell"/>
</dbReference>
<dbReference type="GO" id="GO:0051726">
    <property type="term" value="P:regulation of cell cycle"/>
    <property type="evidence" value="ECO:0007669"/>
    <property type="project" value="InterPro"/>
</dbReference>
<dbReference type="EMBL" id="BAABME010010925">
    <property type="protein sequence ID" value="GAA0182969.1"/>
    <property type="molecule type" value="Genomic_DNA"/>
</dbReference>
<keyword evidence="4" id="KW-0131">Cell cycle</keyword>
<proteinExistence type="inferred from homology"/>
<reference evidence="7 8" key="1">
    <citation type="submission" date="2024-01" db="EMBL/GenBank/DDBJ databases">
        <title>The complete chloroplast genome sequence of Lithospermum erythrorhizon: insights into the phylogenetic relationship among Boraginaceae species and the maternal lineages of purple gromwells.</title>
        <authorList>
            <person name="Okada T."/>
            <person name="Watanabe K."/>
        </authorList>
    </citation>
    <scope>NUCLEOTIDE SEQUENCE [LARGE SCALE GENOMIC DNA]</scope>
</reference>
<dbReference type="InterPro" id="IPR044275">
    <property type="entry name" value="KRP"/>
</dbReference>
<feature type="compositionally biased region" description="Polar residues" evidence="5">
    <location>
        <begin position="82"/>
        <end position="98"/>
    </location>
</feature>
<dbReference type="Pfam" id="PF02234">
    <property type="entry name" value="CDI"/>
    <property type="match status" value="1"/>
</dbReference>
<comment type="caution">
    <text evidence="7">The sequence shown here is derived from an EMBL/GenBank/DDBJ whole genome shotgun (WGS) entry which is preliminary data.</text>
</comment>
<feature type="compositionally biased region" description="Low complexity" evidence="5">
    <location>
        <begin position="42"/>
        <end position="53"/>
    </location>
</feature>
<name>A0AAV3RR17_LITER</name>
<sequence>MMDDCAKRRSGAMDNVELVASLSSNNKRRKVDSSIVKQNVVSSASPTSSSRSSIDLNEKANDFETDFSVFIVKAFSKESMTTTQSSNKEIMKSLNSPNKMKKKSTSTTSTMAGVTPPMAEIEDFFSVAEKYDQKLFAQKYNYDIVKDVPLEGRYQWMKLKP</sequence>
<evidence type="ECO:0000313" key="7">
    <source>
        <dbReference type="EMBL" id="GAA0182969.1"/>
    </source>
</evidence>
<evidence type="ECO:0000256" key="3">
    <source>
        <dbReference type="ARBA" id="ARBA00023013"/>
    </source>
</evidence>
<feature type="region of interest" description="Disordered" evidence="5">
    <location>
        <begin position="20"/>
        <end position="56"/>
    </location>
</feature>
<protein>
    <recommendedName>
        <fullName evidence="6">Cyclin-dependent kinase inhibitor domain-containing protein</fullName>
    </recommendedName>
</protein>
<dbReference type="Proteomes" id="UP001454036">
    <property type="component" value="Unassembled WGS sequence"/>
</dbReference>
<keyword evidence="3" id="KW-0649">Protein kinase inhibitor</keyword>
<organism evidence="7 8">
    <name type="scientific">Lithospermum erythrorhizon</name>
    <name type="common">Purple gromwell</name>
    <name type="synonym">Lithospermum officinale var. erythrorhizon</name>
    <dbReference type="NCBI Taxonomy" id="34254"/>
    <lineage>
        <taxon>Eukaryota</taxon>
        <taxon>Viridiplantae</taxon>
        <taxon>Streptophyta</taxon>
        <taxon>Embryophyta</taxon>
        <taxon>Tracheophyta</taxon>
        <taxon>Spermatophyta</taxon>
        <taxon>Magnoliopsida</taxon>
        <taxon>eudicotyledons</taxon>
        <taxon>Gunneridae</taxon>
        <taxon>Pentapetalae</taxon>
        <taxon>asterids</taxon>
        <taxon>lamiids</taxon>
        <taxon>Boraginales</taxon>
        <taxon>Boraginaceae</taxon>
        <taxon>Boraginoideae</taxon>
        <taxon>Lithospermeae</taxon>
        <taxon>Lithospermum</taxon>
    </lineage>
</organism>
<dbReference type="PANTHER" id="PTHR46776">
    <property type="entry name" value="CYCLIN-DEPENDENT KINASE INHIBITOR 4-RELATED"/>
    <property type="match status" value="1"/>
</dbReference>
<evidence type="ECO:0000259" key="6">
    <source>
        <dbReference type="Pfam" id="PF02234"/>
    </source>
</evidence>
<dbReference type="Gene3D" id="4.10.365.10">
    <property type="entry name" value="p27"/>
    <property type="match status" value="1"/>
</dbReference>
<dbReference type="InterPro" id="IPR044898">
    <property type="entry name" value="CDI_dom_sf"/>
</dbReference>
<keyword evidence="8" id="KW-1185">Reference proteome</keyword>
<feature type="region of interest" description="Disordered" evidence="5">
    <location>
        <begin position="82"/>
        <end position="113"/>
    </location>
</feature>
<evidence type="ECO:0000313" key="8">
    <source>
        <dbReference type="Proteomes" id="UP001454036"/>
    </source>
</evidence>
<comment type="similarity">
    <text evidence="2">Belongs to the CDI family. ICK/KRP subfamily.</text>
</comment>
<evidence type="ECO:0000256" key="1">
    <source>
        <dbReference type="ARBA" id="ARBA00004642"/>
    </source>
</evidence>
<evidence type="ECO:0000256" key="2">
    <source>
        <dbReference type="ARBA" id="ARBA00010274"/>
    </source>
</evidence>
<evidence type="ECO:0000256" key="4">
    <source>
        <dbReference type="ARBA" id="ARBA00023306"/>
    </source>
</evidence>
<dbReference type="GO" id="GO:0004861">
    <property type="term" value="F:cyclin-dependent protein serine/threonine kinase inhibitor activity"/>
    <property type="evidence" value="ECO:0007669"/>
    <property type="project" value="InterPro"/>
</dbReference>
<evidence type="ECO:0000256" key="5">
    <source>
        <dbReference type="SAM" id="MobiDB-lite"/>
    </source>
</evidence>
<comment type="subcellular location">
    <subcellularLocation>
        <location evidence="1">Nucleus</location>
        <location evidence="1">Nucleoplasm</location>
    </subcellularLocation>
</comment>
<accession>A0AAV3RR17</accession>
<gene>
    <name evidence="7" type="ORF">LIER_30470</name>
</gene>